<dbReference type="Proteomes" id="UP001178148">
    <property type="component" value="Unassembled WGS sequence"/>
</dbReference>
<protein>
    <recommendedName>
        <fullName evidence="2">protein-tyrosine-phosphatase</fullName>
        <ecNumber evidence="2">3.1.3.48</ecNumber>
    </recommendedName>
</protein>
<dbReference type="EC" id="3.1.3.48" evidence="2"/>
<evidence type="ECO:0000313" key="7">
    <source>
        <dbReference type="EMBL" id="MDP0587900.1"/>
    </source>
</evidence>
<feature type="domain" description="Phosphotyrosine protein phosphatase I" evidence="6">
    <location>
        <begin position="3"/>
        <end position="152"/>
    </location>
</feature>
<evidence type="ECO:0000313" key="8">
    <source>
        <dbReference type="Proteomes" id="UP001178148"/>
    </source>
</evidence>
<dbReference type="InterPro" id="IPR023485">
    <property type="entry name" value="Ptyr_pPase"/>
</dbReference>
<evidence type="ECO:0000256" key="1">
    <source>
        <dbReference type="ARBA" id="ARBA00011063"/>
    </source>
</evidence>
<keyword evidence="8" id="KW-1185">Reference proteome</keyword>
<dbReference type="InterPro" id="IPR050438">
    <property type="entry name" value="LMW_PTPase"/>
</dbReference>
<reference evidence="7 8" key="1">
    <citation type="journal article" date="2023" name="bioRxiv">
        <title>An intranuclear bacterial parasite of deep-sea mussels expresses apoptosis inhibitors acquired from its host.</title>
        <authorList>
            <person name="Gonzalez Porras M.A."/>
            <person name="Assie A."/>
            <person name="Tietjen M."/>
            <person name="Violette M."/>
            <person name="Kleiner M."/>
            <person name="Gruber-Vodicka H."/>
            <person name="Dubilier N."/>
            <person name="Leisch N."/>
        </authorList>
    </citation>
    <scope>NUCLEOTIDE SEQUENCE [LARGE SCALE GENOMIC DNA]</scope>
    <source>
        <strain evidence="7">IAP13</strain>
    </source>
</reference>
<sequence length="159" mass="17669">MIIRVLFVCLGNICRSPTAHGVFVKQVADAGLSESIHVDSAGTSSGHKGSLPDVRSREEALARGYDLSFIRSRQVLLDDYRKQDLILAMDQENLETLRSQCPEEFQQKLGLFLAFADNVDVREVPDPYYGGDENFAKVLSLIEDGGIALLKHLQKNHIP</sequence>
<dbReference type="EMBL" id="JASXSV010000001">
    <property type="protein sequence ID" value="MDP0587900.1"/>
    <property type="molecule type" value="Genomic_DNA"/>
</dbReference>
<feature type="active site" evidence="5">
    <location>
        <position position="15"/>
    </location>
</feature>
<dbReference type="InterPro" id="IPR017867">
    <property type="entry name" value="Tyr_phospatase_low_mol_wt"/>
</dbReference>
<keyword evidence="4" id="KW-0904">Protein phosphatase</keyword>
<dbReference type="PANTHER" id="PTHR11717">
    <property type="entry name" value="LOW MOLECULAR WEIGHT PROTEIN TYROSINE PHOSPHATASE"/>
    <property type="match status" value="1"/>
</dbReference>
<organism evidence="7 8">
    <name type="scientific">Candidatus Endonucleibacter bathymodioli</name>
    <dbReference type="NCBI Taxonomy" id="539814"/>
    <lineage>
        <taxon>Bacteria</taxon>
        <taxon>Pseudomonadati</taxon>
        <taxon>Pseudomonadota</taxon>
        <taxon>Gammaproteobacteria</taxon>
        <taxon>Oceanospirillales</taxon>
        <taxon>Endozoicomonadaceae</taxon>
        <taxon>Candidatus Endonucleibacter</taxon>
    </lineage>
</organism>
<dbReference type="PRINTS" id="PR00719">
    <property type="entry name" value="LMWPTPASE"/>
</dbReference>
<dbReference type="SUPFAM" id="SSF52788">
    <property type="entry name" value="Phosphotyrosine protein phosphatases I"/>
    <property type="match status" value="1"/>
</dbReference>
<accession>A0AA90NRF9</accession>
<dbReference type="GO" id="GO:0004725">
    <property type="term" value="F:protein tyrosine phosphatase activity"/>
    <property type="evidence" value="ECO:0007669"/>
    <property type="project" value="UniProtKB-EC"/>
</dbReference>
<evidence type="ECO:0000256" key="4">
    <source>
        <dbReference type="ARBA" id="ARBA00022912"/>
    </source>
</evidence>
<evidence type="ECO:0000259" key="6">
    <source>
        <dbReference type="SMART" id="SM00226"/>
    </source>
</evidence>
<comment type="similarity">
    <text evidence="1">Belongs to the low molecular weight phosphotyrosine protein phosphatase family.</text>
</comment>
<dbReference type="SMART" id="SM00226">
    <property type="entry name" value="LMWPc"/>
    <property type="match status" value="1"/>
</dbReference>
<proteinExistence type="inferred from homology"/>
<dbReference type="InterPro" id="IPR036196">
    <property type="entry name" value="Ptyr_pPase_sf"/>
</dbReference>
<dbReference type="Pfam" id="PF01451">
    <property type="entry name" value="LMWPc"/>
    <property type="match status" value="1"/>
</dbReference>
<gene>
    <name evidence="7" type="ORF">QS748_01280</name>
</gene>
<evidence type="ECO:0000256" key="3">
    <source>
        <dbReference type="ARBA" id="ARBA00022801"/>
    </source>
</evidence>
<dbReference type="Gene3D" id="3.40.50.2300">
    <property type="match status" value="1"/>
</dbReference>
<keyword evidence="3 7" id="KW-0378">Hydrolase</keyword>
<dbReference type="AlphaFoldDB" id="A0AA90NRF9"/>
<comment type="caution">
    <text evidence="7">The sequence shown here is derived from an EMBL/GenBank/DDBJ whole genome shotgun (WGS) entry which is preliminary data.</text>
</comment>
<feature type="active site" description="Proton donor" evidence="5">
    <location>
        <position position="126"/>
    </location>
</feature>
<dbReference type="PANTHER" id="PTHR11717:SF7">
    <property type="entry name" value="LOW MOLECULAR WEIGHT PHOSPHOTYROSINE PROTEIN PHOSPHATASE"/>
    <property type="match status" value="1"/>
</dbReference>
<evidence type="ECO:0000256" key="2">
    <source>
        <dbReference type="ARBA" id="ARBA00013064"/>
    </source>
</evidence>
<evidence type="ECO:0000256" key="5">
    <source>
        <dbReference type="PIRSR" id="PIRSR617867-1"/>
    </source>
</evidence>
<feature type="active site" description="Nucleophile" evidence="5">
    <location>
        <position position="9"/>
    </location>
</feature>
<name>A0AA90NRF9_9GAMM</name>
<dbReference type="CDD" id="cd16343">
    <property type="entry name" value="LMWPTP"/>
    <property type="match status" value="1"/>
</dbReference>